<accession>A0AB34JYF9</accession>
<feature type="transmembrane region" description="Helical" evidence="8">
    <location>
        <begin position="1801"/>
        <end position="1824"/>
    </location>
</feature>
<evidence type="ECO:0000259" key="9">
    <source>
        <dbReference type="Pfam" id="PF01094"/>
    </source>
</evidence>
<evidence type="ECO:0000256" key="6">
    <source>
        <dbReference type="ARBA" id="ARBA00023180"/>
    </source>
</evidence>
<proteinExistence type="predicted"/>
<feature type="region of interest" description="Disordered" evidence="7">
    <location>
        <begin position="2217"/>
        <end position="2252"/>
    </location>
</feature>
<feature type="transmembrane region" description="Helical" evidence="8">
    <location>
        <begin position="1956"/>
        <end position="1977"/>
    </location>
</feature>
<evidence type="ECO:0000256" key="8">
    <source>
        <dbReference type="SAM" id="Phobius"/>
    </source>
</evidence>
<dbReference type="SUPFAM" id="SSF53822">
    <property type="entry name" value="Periplasmic binding protein-like I"/>
    <property type="match status" value="3"/>
</dbReference>
<comment type="caution">
    <text evidence="10">The sequence shown here is derived from an EMBL/GenBank/DDBJ whole genome shotgun (WGS) entry which is preliminary data.</text>
</comment>
<dbReference type="InterPro" id="IPR050726">
    <property type="entry name" value="mGluR"/>
</dbReference>
<feature type="transmembrane region" description="Helical" evidence="8">
    <location>
        <begin position="1683"/>
        <end position="1706"/>
    </location>
</feature>
<dbReference type="Gene3D" id="3.40.50.2300">
    <property type="match status" value="7"/>
</dbReference>
<feature type="compositionally biased region" description="Basic and acidic residues" evidence="7">
    <location>
        <begin position="2375"/>
        <end position="2396"/>
    </location>
</feature>
<dbReference type="PRINTS" id="PR00248">
    <property type="entry name" value="GPCRMGR"/>
</dbReference>
<feature type="region of interest" description="Disordered" evidence="7">
    <location>
        <begin position="2455"/>
        <end position="2475"/>
    </location>
</feature>
<name>A0AB34JYF9_PRYPA</name>
<gene>
    <name evidence="10" type="ORF">AB1Y20_016052</name>
</gene>
<feature type="domain" description="Receptor ligand binding region" evidence="9">
    <location>
        <begin position="498"/>
        <end position="865"/>
    </location>
</feature>
<dbReference type="Proteomes" id="UP001515480">
    <property type="component" value="Unassembled WGS sequence"/>
</dbReference>
<dbReference type="SUPFAM" id="SSF52200">
    <property type="entry name" value="Toll/Interleukin receptor TIR domain"/>
    <property type="match status" value="1"/>
</dbReference>
<protein>
    <recommendedName>
        <fullName evidence="9">Receptor ligand binding region domain-containing protein</fullName>
    </recommendedName>
</protein>
<dbReference type="InterPro" id="IPR000337">
    <property type="entry name" value="GPCR_3"/>
</dbReference>
<evidence type="ECO:0000256" key="1">
    <source>
        <dbReference type="ARBA" id="ARBA00004141"/>
    </source>
</evidence>
<keyword evidence="4 8" id="KW-0472">Membrane</keyword>
<evidence type="ECO:0000313" key="11">
    <source>
        <dbReference type="Proteomes" id="UP001515480"/>
    </source>
</evidence>
<feature type="compositionally biased region" description="Acidic residues" evidence="7">
    <location>
        <begin position="2460"/>
        <end position="2472"/>
    </location>
</feature>
<dbReference type="GO" id="GO:0004930">
    <property type="term" value="F:G protein-coupled receptor activity"/>
    <property type="evidence" value="ECO:0007669"/>
    <property type="project" value="InterPro"/>
</dbReference>
<dbReference type="PANTHER" id="PTHR24060">
    <property type="entry name" value="METABOTROPIC GLUTAMATE RECEPTOR"/>
    <property type="match status" value="1"/>
</dbReference>
<keyword evidence="6" id="KW-0325">Glycoprotein</keyword>
<organism evidence="10 11">
    <name type="scientific">Prymnesium parvum</name>
    <name type="common">Toxic golden alga</name>
    <dbReference type="NCBI Taxonomy" id="97485"/>
    <lineage>
        <taxon>Eukaryota</taxon>
        <taxon>Haptista</taxon>
        <taxon>Haptophyta</taxon>
        <taxon>Prymnesiophyceae</taxon>
        <taxon>Prymnesiales</taxon>
        <taxon>Prymnesiaceae</taxon>
        <taxon>Prymnesium</taxon>
    </lineage>
</organism>
<feature type="transmembrane region" description="Helical" evidence="8">
    <location>
        <begin position="1573"/>
        <end position="1594"/>
    </location>
</feature>
<evidence type="ECO:0000313" key="10">
    <source>
        <dbReference type="EMBL" id="KAL1527384.1"/>
    </source>
</evidence>
<feature type="region of interest" description="Disordered" evidence="7">
    <location>
        <begin position="2351"/>
        <end position="2413"/>
    </location>
</feature>
<dbReference type="InterPro" id="IPR001828">
    <property type="entry name" value="ANF_lig-bd_rcpt"/>
</dbReference>
<evidence type="ECO:0000256" key="4">
    <source>
        <dbReference type="ARBA" id="ARBA00023136"/>
    </source>
</evidence>
<reference evidence="10 11" key="1">
    <citation type="journal article" date="2024" name="Science">
        <title>Giant polyketide synthase enzymes in the biosynthesis of giant marine polyether toxins.</title>
        <authorList>
            <person name="Fallon T.R."/>
            <person name="Shende V.V."/>
            <person name="Wierzbicki I.H."/>
            <person name="Pendleton A.L."/>
            <person name="Watervoot N.F."/>
            <person name="Auber R.P."/>
            <person name="Gonzalez D.J."/>
            <person name="Wisecaver J.H."/>
            <person name="Moore B.S."/>
        </authorList>
    </citation>
    <scope>NUCLEOTIDE SEQUENCE [LARGE SCALE GENOMIC DNA]</scope>
    <source>
        <strain evidence="10 11">12B1</strain>
    </source>
</reference>
<feature type="transmembrane region" description="Helical" evidence="8">
    <location>
        <begin position="1614"/>
        <end position="1633"/>
    </location>
</feature>
<dbReference type="Pfam" id="PF01094">
    <property type="entry name" value="ANF_receptor"/>
    <property type="match status" value="3"/>
</dbReference>
<dbReference type="GO" id="GO:0016020">
    <property type="term" value="C:membrane"/>
    <property type="evidence" value="ECO:0007669"/>
    <property type="project" value="UniProtKB-SubCell"/>
</dbReference>
<feature type="transmembrane region" description="Helical" evidence="8">
    <location>
        <begin position="1878"/>
        <end position="1899"/>
    </location>
</feature>
<keyword evidence="11" id="KW-1185">Reference proteome</keyword>
<dbReference type="InterPro" id="IPR028082">
    <property type="entry name" value="Peripla_BP_I"/>
</dbReference>
<dbReference type="InterPro" id="IPR035897">
    <property type="entry name" value="Toll_tir_struct_dom_sf"/>
</dbReference>
<feature type="transmembrane region" description="Helical" evidence="8">
    <location>
        <begin position="1738"/>
        <end position="1755"/>
    </location>
</feature>
<keyword evidence="5" id="KW-0675">Receptor</keyword>
<feature type="compositionally biased region" description="Low complexity" evidence="7">
    <location>
        <begin position="2360"/>
        <end position="2372"/>
    </location>
</feature>
<evidence type="ECO:0000256" key="7">
    <source>
        <dbReference type="SAM" id="MobiDB-lite"/>
    </source>
</evidence>
<keyword evidence="2 8" id="KW-0812">Transmembrane</keyword>
<evidence type="ECO:0000256" key="3">
    <source>
        <dbReference type="ARBA" id="ARBA00022989"/>
    </source>
</evidence>
<dbReference type="Gene3D" id="3.40.50.10140">
    <property type="entry name" value="Toll/interleukin-1 receptor homology (TIR) domain"/>
    <property type="match status" value="1"/>
</dbReference>
<comment type="subcellular location">
    <subcellularLocation>
        <location evidence="1">Membrane</location>
        <topology evidence="1">Multi-pass membrane protein</topology>
    </subcellularLocation>
</comment>
<feature type="compositionally biased region" description="Basic and acidic residues" evidence="7">
    <location>
        <begin position="2226"/>
        <end position="2249"/>
    </location>
</feature>
<feature type="domain" description="Receptor ligand binding region" evidence="9">
    <location>
        <begin position="36"/>
        <end position="391"/>
    </location>
</feature>
<feature type="domain" description="Receptor ligand binding region" evidence="9">
    <location>
        <begin position="971"/>
        <end position="1340"/>
    </location>
</feature>
<evidence type="ECO:0000256" key="5">
    <source>
        <dbReference type="ARBA" id="ARBA00023170"/>
    </source>
</evidence>
<dbReference type="EMBL" id="JBGBPQ010000003">
    <property type="protein sequence ID" value="KAL1527384.1"/>
    <property type="molecule type" value="Genomic_DNA"/>
</dbReference>
<keyword evidence="3 8" id="KW-1133">Transmembrane helix</keyword>
<sequence>MFSVEALNYRAITGSPLVGAYQAIRELNNKTDGVADDLLPNTQLRFAFRDSKCDSTSAIGGVISLARDVFDGAGVKAIIGAACSSASVTATLISRVDDIPMVSASSTSPALSNAELYPYFLRTVPSDEFIAVAMTSVIKNLWQFKSVAMVHSTEAYGAGLAQAFATQASLEGITIHVTLNFVKDSKDFSSQQRALAEQRSRIIILFCAVRDFSRFVRSAYTKAGIGGPGFLFLSGDTASGSGVWTDDPELNESPSLRETVLRGYFSMAANGQLSGTPAYDSYFARRQKLTPVAGNGTTCNWERDDDGGYLWAQDHDNNPSTPLECVKFDVNGHGDWDVPFAYDAVFSIAHALHHLIEVENRTEVLGSELLDALIANVSFEGVTGLVNFFDGSANPDRLYTGDRRIGIGYSLLNYVDNAKGLVTVGTWKPCTQSACSWEEQYYPASNLTYSTSDNSVPLEFSPQRVTEVRIGVLIPMFATASAGLGEQTWSPLVGAHQALKEINNKTDGVLDHLLPNTRILVAFSDSRCDSVKSLSSALHLSRDAFGGKGVHAIVGAGCSSASVPAAQVTAVTHVPMVSPTSTSPALSDGKGYPYFARVAPSDSFTAIAMISVLQNLWNYTSVALVHSTDAYGAGIAKAFADTAFEEGLNIHTTQSFTKDATDFSSQYRGLQRAGSRVIVLLCSQSDFTRFMLFAYNEAGIGGDGYLFFGGDTAADTGLWLGHPSLASDLELRRRVLRGTFAMIPNGQLVGTPNYDSYLARRKLLTPVSGNGTSCNLEKDDDGTYMWASDHDDDPSTPLACVGFDVSEDGAWDAFGYDSSLAIVTALHELIEVQNRTEIVGSELLEALITKVNVQGVTGLLNFYDASDDPDRLYNGDRRVGVGFTLRNFVDSTQGLVTVGIWTPCNEPNCPWEEQYQKTRDLTYSTGDNSQPKQTAPARVRSAHIGLLLPMFGLESSDYAPFSWSPRIGAYQAIREINNKSDGVFDHLLPTTELRISFRDPKCDSSSALSAALYLTRDAFNGEGVHAIVGAGCSGPAGTAASVAEGSYIPIITPSAHSQDLSDGQEYPYLLRTYPADNLASAGMVDILVNMFGYSSVALVASTDPYGSAASSAFNDAALAVQDFSISTTIVFATEISDFRTQLNLLRSSSASIVVLFAQEFEAARFLKAAYAEGIGGQGYLWMFGDTSVELAQSLSTPESLRKDVLQGSFSLVADNGQGQPAHQAYLARRQQWLSSYPEYPEGVCNQETDDDGSYLWQQDHDQNISTPMLCAPVDRVHEAAYDAFGYDAVLAIAHGLHDLVEVQNRTQILGPELLESLISRVRFEGVTGLVDFETGTGPNDLYKGDRREGVTFLLMNFADSSFRHVGDWFSCASCSWSTRWQSNGQPLTYSTADNTRPQQTANCPYGEIFSIEGQCVCDDGFEIDATDTSRCRSCDPGQDSRRARPGSPGSQGCTVCAAGFYRPDATSPADECVACDISGVDCPFNSTLASLNITHGFWRPAGTSEEVWACGVDGSWSPCAGGRTSELLGSGYCQPGYYGPRCELCEGPKHSKYFDDEDSRCHDCGDVGSRTGLIIGICLAIVLTLGLGAALFTWMGKQRHLLIRHFLIFVKRSLLRISTLALMPKLKLVIAFYQSVLALPRVYDVHMPASYYDWVSAFEWLELSFDDLVIPGACVNGGFSARLVIYAMMPMFLMLGVLVLSTFSYIAERFHMSRTSPMDSTSTEAVRPTFWRGLMDKWLLTLPLLLFISFCLVTGTSQNIFSAWHCSDFVINSETGETRSFMVEDLSVECETPEHNEITTIATVFVILWPVGFPLLYFSLLAYCSKDIKQKRNTRMKKATSFLHFEYTLSLYWWEPFFLLERLAVAGFLKLLPDNLKYIRLSVGLYITIFYMVLLLALMPYRRQDLNFLAAFGAQFALGCIFLGAMDLELFEGITSSTSDQSIAQKLMGYESPEQIVGIMIAFIFTVVGLFAAATIIQFGRKPPLGILILDKTKQPPELSLHNEFRWHLFLSHIWSSGQDQVANIKRQLQLLLPGVSIFLDVDDLVTIDALEVYIQQSQSILIFLSKGYFYSTNCKRELDESVSREKALVMVHETDLNRGGAPLSVLKEDCAADKRFLLFTQQTIIPWYRISEFQIVSLRLIAQGLLQASPLFQEMTKSMGEAPQLLSPSEVTRKKIKFHKDVYLYVSSSNPGAKQLGCELELSLDKNSGLNMRRSVAGRAASDGSKSKGHSDSPRGTRTTRATDRTTRAVEASRAPGLVILSAPKRMKRQSRGRPSVFGMHMHLHMLGHGIGNGLGQIGLNMPKNIPGASAVSHAPGNLRNVMSPFSNLMGMDSKTTTPAAEVVVASTMPEPPRAEPKVSSSTSTALASVAPNDAEKPTNAEPSPHSEELKDTAEKAPTTAVSDERRRSSVKLADDSGTWTSVHAAAGAILLKSRAKMQKMTDKLTRTSQMHEDNLACLDDDDETEDEPEPDFTPPPSEAHFLLYLNDQTFIGAAGTKLANQVRQARTNGIHILLCHETDPNKGGMEFGKLFQTTPQDLVMDGLYKELAIMLAVGEHRNVSYSLTAKGLGVLQDRRQTFLEKASRKSFNKLYRFFQRGVDGTVSPKDKGSSGSLALDHSCA</sequence>
<evidence type="ECO:0000256" key="2">
    <source>
        <dbReference type="ARBA" id="ARBA00022692"/>
    </source>
</evidence>
<feature type="transmembrane region" description="Helical" evidence="8">
    <location>
        <begin position="1845"/>
        <end position="1872"/>
    </location>
</feature>